<evidence type="ECO:0000259" key="6">
    <source>
        <dbReference type="Pfam" id="PF05699"/>
    </source>
</evidence>
<dbReference type="InterPro" id="IPR012337">
    <property type="entry name" value="RNaseH-like_sf"/>
</dbReference>
<comment type="subcellular location">
    <subcellularLocation>
        <location evidence="1">Nucleus</location>
    </subcellularLocation>
</comment>
<name>A0A0H5R2T0_9EUKA</name>
<dbReference type="PANTHER" id="PTHR46481">
    <property type="entry name" value="ZINC FINGER BED DOMAIN-CONTAINING PROTEIN 4"/>
    <property type="match status" value="1"/>
</dbReference>
<proteinExistence type="predicted"/>
<feature type="domain" description="HAT C-terminal dimerisation" evidence="6">
    <location>
        <begin position="143"/>
        <end position="221"/>
    </location>
</feature>
<evidence type="ECO:0000256" key="1">
    <source>
        <dbReference type="ARBA" id="ARBA00004123"/>
    </source>
</evidence>
<keyword evidence="4" id="KW-0862">Zinc</keyword>
<dbReference type="GO" id="GO:0046983">
    <property type="term" value="F:protein dimerization activity"/>
    <property type="evidence" value="ECO:0007669"/>
    <property type="project" value="InterPro"/>
</dbReference>
<dbReference type="InterPro" id="IPR052035">
    <property type="entry name" value="ZnF_BED_domain_contain"/>
</dbReference>
<keyword evidence="5" id="KW-0539">Nucleus</keyword>
<keyword evidence="2" id="KW-0479">Metal-binding</keyword>
<reference evidence="7" key="1">
    <citation type="submission" date="2015-04" db="EMBL/GenBank/DDBJ databases">
        <title>The genome sequence of the plant pathogenic Rhizarian Plasmodiophora brassicae reveals insights in its biotrophic life cycle and the origin of chitin synthesis.</title>
        <authorList>
            <person name="Schwelm A."/>
            <person name="Fogelqvist J."/>
            <person name="Knaust A."/>
            <person name="Julke S."/>
            <person name="Lilja T."/>
            <person name="Dhandapani V."/>
            <person name="Bonilla-Rosso G."/>
            <person name="Karlsson M."/>
            <person name="Shevchenko A."/>
            <person name="Choi S.R."/>
            <person name="Kim H.G."/>
            <person name="Park J.Y."/>
            <person name="Lim Y.P."/>
            <person name="Ludwig-Muller J."/>
            <person name="Dixelius C."/>
        </authorList>
    </citation>
    <scope>NUCLEOTIDE SEQUENCE</scope>
    <source>
        <tissue evidence="7">Potato root galls</tissue>
    </source>
</reference>
<dbReference type="PANTHER" id="PTHR46481:SF10">
    <property type="entry name" value="ZINC FINGER BED DOMAIN-CONTAINING PROTEIN 39"/>
    <property type="match status" value="1"/>
</dbReference>
<evidence type="ECO:0000256" key="2">
    <source>
        <dbReference type="ARBA" id="ARBA00022723"/>
    </source>
</evidence>
<protein>
    <recommendedName>
        <fullName evidence="6">HAT C-terminal dimerisation domain-containing protein</fullName>
    </recommendedName>
</protein>
<evidence type="ECO:0000256" key="3">
    <source>
        <dbReference type="ARBA" id="ARBA00022771"/>
    </source>
</evidence>
<dbReference type="EMBL" id="HACM01007814">
    <property type="protein sequence ID" value="CRZ08256.1"/>
    <property type="molecule type" value="Transcribed_RNA"/>
</dbReference>
<sequence length="225" mass="25119">MSGEKYPTLSLTMPVFIELFAYLEAEVENTKDGQLNNALCAAHACLAKYYTFTDDSPFYLLAVLLDPRFKKSFLESKDFDVLYPGLITGTVSLLKKLVSTKNQTTGQANNKIHLHASQQHVNKALLSSMFSHSTSKDDVCLDEVDKYLRLPCEDPTQDPLQYWGIHEKQFPGLSAIARDILSIPGSSVSVERVFNCGRDIIGLRRHSLKPKTLSALMFGKSALKQ</sequence>
<organism evidence="7">
    <name type="scientific">Spongospora subterranea</name>
    <dbReference type="NCBI Taxonomy" id="70186"/>
    <lineage>
        <taxon>Eukaryota</taxon>
        <taxon>Sar</taxon>
        <taxon>Rhizaria</taxon>
        <taxon>Endomyxa</taxon>
        <taxon>Phytomyxea</taxon>
        <taxon>Plasmodiophorida</taxon>
        <taxon>Plasmodiophoridae</taxon>
        <taxon>Spongospora</taxon>
    </lineage>
</organism>
<dbReference type="AlphaFoldDB" id="A0A0H5R2T0"/>
<dbReference type="GO" id="GO:0008270">
    <property type="term" value="F:zinc ion binding"/>
    <property type="evidence" value="ECO:0007669"/>
    <property type="project" value="UniProtKB-KW"/>
</dbReference>
<evidence type="ECO:0000313" key="7">
    <source>
        <dbReference type="EMBL" id="CRZ08256.1"/>
    </source>
</evidence>
<dbReference type="GO" id="GO:0005634">
    <property type="term" value="C:nucleus"/>
    <property type="evidence" value="ECO:0007669"/>
    <property type="project" value="UniProtKB-SubCell"/>
</dbReference>
<dbReference type="Pfam" id="PF05699">
    <property type="entry name" value="Dimer_Tnp_hAT"/>
    <property type="match status" value="1"/>
</dbReference>
<dbReference type="SUPFAM" id="SSF53098">
    <property type="entry name" value="Ribonuclease H-like"/>
    <property type="match status" value="1"/>
</dbReference>
<keyword evidence="3" id="KW-0863">Zinc-finger</keyword>
<dbReference type="InterPro" id="IPR008906">
    <property type="entry name" value="HATC_C_dom"/>
</dbReference>
<evidence type="ECO:0000256" key="4">
    <source>
        <dbReference type="ARBA" id="ARBA00022833"/>
    </source>
</evidence>
<accession>A0A0H5R2T0</accession>
<evidence type="ECO:0000256" key="5">
    <source>
        <dbReference type="ARBA" id="ARBA00023242"/>
    </source>
</evidence>